<protein>
    <recommendedName>
        <fullName evidence="4">S-adenosyl-L-methionine-dependent methyltransferase</fullName>
    </recommendedName>
</protein>
<sequence>MEDEAKAPSSHAHIQSRGPGGDRSSSSLASSTSESILSARSLHSSDVSSIVENGRTYANDRYFMPCDEAEQMRLSMLHRVYLNALDGRLTRANLSSAELGRVLDVGAGPGDWAIAAAKRWPAADVVAADAAMLPTSSGSPSAFVSIAAAAYARDPWAFSTPFDYIHLRGLKGAFRSWAAIYGAARAALAPDGVIEVVEMDDVVGLAASAPEGSATKTLLGAAKKAAERGGRGVGIEHVGKEALERAGFVRCAEWSARVPTRDVKEKEEAARSRRGLGKLMLVVLAEGLEASCLRLLTRGAGWSAARVREMSEVAKGELIKGEVAKEGVLVKVCYGKKVDDDEENDEDDSDEDDTNDDNDQG</sequence>
<dbReference type="Pfam" id="PF13489">
    <property type="entry name" value="Methyltransf_23"/>
    <property type="match status" value="1"/>
</dbReference>
<keyword evidence="3" id="KW-1185">Reference proteome</keyword>
<evidence type="ECO:0000313" key="2">
    <source>
        <dbReference type="EMBL" id="KAF2457291.1"/>
    </source>
</evidence>
<reference evidence="2" key="1">
    <citation type="journal article" date="2020" name="Stud. Mycol.">
        <title>101 Dothideomycetes genomes: a test case for predicting lifestyles and emergence of pathogens.</title>
        <authorList>
            <person name="Haridas S."/>
            <person name="Albert R."/>
            <person name="Binder M."/>
            <person name="Bloem J."/>
            <person name="Labutti K."/>
            <person name="Salamov A."/>
            <person name="Andreopoulos B."/>
            <person name="Baker S."/>
            <person name="Barry K."/>
            <person name="Bills G."/>
            <person name="Bluhm B."/>
            <person name="Cannon C."/>
            <person name="Castanera R."/>
            <person name="Culley D."/>
            <person name="Daum C."/>
            <person name="Ezra D."/>
            <person name="Gonzalez J."/>
            <person name="Henrissat B."/>
            <person name="Kuo A."/>
            <person name="Liang C."/>
            <person name="Lipzen A."/>
            <person name="Lutzoni F."/>
            <person name="Magnuson J."/>
            <person name="Mondo S."/>
            <person name="Nolan M."/>
            <person name="Ohm R."/>
            <person name="Pangilinan J."/>
            <person name="Park H.-J."/>
            <person name="Ramirez L."/>
            <person name="Alfaro M."/>
            <person name="Sun H."/>
            <person name="Tritt A."/>
            <person name="Yoshinaga Y."/>
            <person name="Zwiers L.-H."/>
            <person name="Turgeon B."/>
            <person name="Goodwin S."/>
            <person name="Spatafora J."/>
            <person name="Crous P."/>
            <person name="Grigoriev I."/>
        </authorList>
    </citation>
    <scope>NUCLEOTIDE SEQUENCE</scope>
    <source>
        <strain evidence="2">ATCC 16933</strain>
    </source>
</reference>
<dbReference type="EMBL" id="MU001681">
    <property type="protein sequence ID" value="KAF2457291.1"/>
    <property type="molecule type" value="Genomic_DNA"/>
</dbReference>
<organism evidence="2 3">
    <name type="scientific">Lineolata rhizophorae</name>
    <dbReference type="NCBI Taxonomy" id="578093"/>
    <lineage>
        <taxon>Eukaryota</taxon>
        <taxon>Fungi</taxon>
        <taxon>Dikarya</taxon>
        <taxon>Ascomycota</taxon>
        <taxon>Pezizomycotina</taxon>
        <taxon>Dothideomycetes</taxon>
        <taxon>Dothideomycetes incertae sedis</taxon>
        <taxon>Lineolatales</taxon>
        <taxon>Lineolataceae</taxon>
        <taxon>Lineolata</taxon>
    </lineage>
</organism>
<dbReference type="AlphaFoldDB" id="A0A6A6NZV9"/>
<dbReference type="Proteomes" id="UP000799766">
    <property type="component" value="Unassembled WGS sequence"/>
</dbReference>
<feature type="region of interest" description="Disordered" evidence="1">
    <location>
        <begin position="1"/>
        <end position="30"/>
    </location>
</feature>
<evidence type="ECO:0008006" key="4">
    <source>
        <dbReference type="Google" id="ProtNLM"/>
    </source>
</evidence>
<feature type="region of interest" description="Disordered" evidence="1">
    <location>
        <begin position="339"/>
        <end position="361"/>
    </location>
</feature>
<name>A0A6A6NZV9_9PEZI</name>
<proteinExistence type="predicted"/>
<evidence type="ECO:0000313" key="3">
    <source>
        <dbReference type="Proteomes" id="UP000799766"/>
    </source>
</evidence>
<dbReference type="InterPro" id="IPR029063">
    <property type="entry name" value="SAM-dependent_MTases_sf"/>
</dbReference>
<dbReference type="SUPFAM" id="SSF53335">
    <property type="entry name" value="S-adenosyl-L-methionine-dependent methyltransferases"/>
    <property type="match status" value="1"/>
</dbReference>
<dbReference type="OrthoDB" id="2013972at2759"/>
<dbReference type="Gene3D" id="3.40.50.150">
    <property type="entry name" value="Vaccinia Virus protein VP39"/>
    <property type="match status" value="1"/>
</dbReference>
<feature type="compositionally biased region" description="Acidic residues" evidence="1">
    <location>
        <begin position="340"/>
        <end position="361"/>
    </location>
</feature>
<gene>
    <name evidence="2" type="ORF">BDY21DRAFT_392548</name>
</gene>
<evidence type="ECO:0000256" key="1">
    <source>
        <dbReference type="SAM" id="MobiDB-lite"/>
    </source>
</evidence>
<accession>A0A6A6NZV9</accession>